<dbReference type="InterPro" id="IPR036736">
    <property type="entry name" value="ACP-like_sf"/>
</dbReference>
<proteinExistence type="predicted"/>
<protein>
    <submittedName>
        <fullName evidence="2">Phosphopantetheine-binding protein</fullName>
    </submittedName>
</protein>
<organism evidence="2 3">
    <name type="scientific">Streptomyces silvisoli</name>
    <dbReference type="NCBI Taxonomy" id="3034235"/>
    <lineage>
        <taxon>Bacteria</taxon>
        <taxon>Bacillati</taxon>
        <taxon>Actinomycetota</taxon>
        <taxon>Actinomycetes</taxon>
        <taxon>Kitasatosporales</taxon>
        <taxon>Streptomycetaceae</taxon>
        <taxon>Streptomyces</taxon>
    </lineage>
</organism>
<accession>A0ABT5ZRZ9</accession>
<comment type="caution">
    <text evidence="2">The sequence shown here is derived from an EMBL/GenBank/DDBJ whole genome shotgun (WGS) entry which is preliminary data.</text>
</comment>
<sequence>MTRDEALALVKESIARIVPDVEFDTLAMDDKFRDVLELDSLDFLRLVEMLSERTGYRIEEDDYPALTTLADAADFLAAHAP</sequence>
<gene>
    <name evidence="2" type="ORF">P3G67_25925</name>
</gene>
<keyword evidence="3" id="KW-1185">Reference proteome</keyword>
<dbReference type="Gene3D" id="1.10.1200.10">
    <property type="entry name" value="ACP-like"/>
    <property type="match status" value="1"/>
</dbReference>
<evidence type="ECO:0000313" key="3">
    <source>
        <dbReference type="Proteomes" id="UP001216579"/>
    </source>
</evidence>
<dbReference type="InterPro" id="IPR009081">
    <property type="entry name" value="PP-bd_ACP"/>
</dbReference>
<dbReference type="EMBL" id="JARJBC010000019">
    <property type="protein sequence ID" value="MDF3292608.1"/>
    <property type="molecule type" value="Genomic_DNA"/>
</dbReference>
<evidence type="ECO:0000313" key="2">
    <source>
        <dbReference type="EMBL" id="MDF3292608.1"/>
    </source>
</evidence>
<dbReference type="Pfam" id="PF00550">
    <property type="entry name" value="PP-binding"/>
    <property type="match status" value="1"/>
</dbReference>
<dbReference type="SUPFAM" id="SSF47336">
    <property type="entry name" value="ACP-like"/>
    <property type="match status" value="1"/>
</dbReference>
<name>A0ABT5ZRZ9_9ACTN</name>
<dbReference type="PROSITE" id="PS50075">
    <property type="entry name" value="CARRIER"/>
    <property type="match status" value="1"/>
</dbReference>
<feature type="domain" description="Carrier" evidence="1">
    <location>
        <begin position="1"/>
        <end position="80"/>
    </location>
</feature>
<dbReference type="RefSeq" id="WP_276095660.1">
    <property type="nucleotide sequence ID" value="NZ_JARJBC010000019.1"/>
</dbReference>
<evidence type="ECO:0000259" key="1">
    <source>
        <dbReference type="PROSITE" id="PS50075"/>
    </source>
</evidence>
<reference evidence="2 3" key="1">
    <citation type="submission" date="2023-03" db="EMBL/GenBank/DDBJ databases">
        <title>Draft genome sequence of Streptomyces sp. RB6PN23 isolated from peat swamp forest in Thailand.</title>
        <authorList>
            <person name="Klaysubun C."/>
            <person name="Duangmal K."/>
        </authorList>
    </citation>
    <scope>NUCLEOTIDE SEQUENCE [LARGE SCALE GENOMIC DNA]</scope>
    <source>
        <strain evidence="2 3">RB6PN23</strain>
    </source>
</reference>
<dbReference type="Proteomes" id="UP001216579">
    <property type="component" value="Unassembled WGS sequence"/>
</dbReference>